<name>A0A7V5J083_UNCKA</name>
<feature type="domain" description="SecDF P1 head subdomain" evidence="12">
    <location>
        <begin position="170"/>
        <end position="269"/>
    </location>
</feature>
<dbReference type="GO" id="GO:0043952">
    <property type="term" value="P:protein transport by the Sec complex"/>
    <property type="evidence" value="ECO:0007669"/>
    <property type="project" value="UniProtKB-UniRule"/>
</dbReference>
<keyword evidence="2 9" id="KW-0813">Transport</keyword>
<keyword evidence="8 9" id="KW-0472">Membrane</keyword>
<dbReference type="InterPro" id="IPR022813">
    <property type="entry name" value="SecD/SecF_arch_bac"/>
</dbReference>
<gene>
    <name evidence="9 13" type="primary">secD</name>
    <name evidence="13" type="ORF">ENJ78_00870</name>
</gene>
<evidence type="ECO:0000256" key="3">
    <source>
        <dbReference type="ARBA" id="ARBA00022475"/>
    </source>
</evidence>
<evidence type="ECO:0000259" key="12">
    <source>
        <dbReference type="Pfam" id="PF22599"/>
    </source>
</evidence>
<protein>
    <recommendedName>
        <fullName evidence="9">Protein translocase subunit SecD</fullName>
    </recommendedName>
</protein>
<dbReference type="PANTHER" id="PTHR30081:SF1">
    <property type="entry name" value="PROTEIN TRANSLOCASE SUBUNIT SECD"/>
    <property type="match status" value="1"/>
</dbReference>
<dbReference type="GO" id="GO:0006605">
    <property type="term" value="P:protein targeting"/>
    <property type="evidence" value="ECO:0007669"/>
    <property type="project" value="UniProtKB-UniRule"/>
</dbReference>
<comment type="subcellular location">
    <subcellularLocation>
        <location evidence="1 9">Cell membrane</location>
        <topology evidence="1 9">Multi-pass membrane protein</topology>
    </subcellularLocation>
</comment>
<dbReference type="NCBIfam" id="TIGR01129">
    <property type="entry name" value="secD"/>
    <property type="match status" value="1"/>
</dbReference>
<feature type="transmembrane region" description="Helical" evidence="9">
    <location>
        <begin position="419"/>
        <end position="445"/>
    </location>
</feature>
<feature type="domain" description="Protein translocase subunit SecDF P1" evidence="11">
    <location>
        <begin position="94"/>
        <end position="152"/>
    </location>
</feature>
<feature type="domain" description="Protein export membrane protein SecD/SecF C-terminal" evidence="10">
    <location>
        <begin position="272"/>
        <end position="448"/>
    </location>
</feature>
<dbReference type="AlphaFoldDB" id="A0A7V5J083"/>
<dbReference type="InterPro" id="IPR001036">
    <property type="entry name" value="Acrflvin-R"/>
</dbReference>
<dbReference type="Pfam" id="PF22599">
    <property type="entry name" value="SecDF_P1_head"/>
    <property type="match status" value="1"/>
</dbReference>
<evidence type="ECO:0000256" key="2">
    <source>
        <dbReference type="ARBA" id="ARBA00022448"/>
    </source>
</evidence>
<dbReference type="InterPro" id="IPR048631">
    <property type="entry name" value="SecD_1st"/>
</dbReference>
<dbReference type="PRINTS" id="PR00702">
    <property type="entry name" value="ACRIFLAVINRP"/>
</dbReference>
<comment type="subunit">
    <text evidence="9">Forms a complex with SecF. Part of the essential Sec protein translocation apparatus which comprises SecA, SecYEG and auxiliary proteins SecDF. Other proteins may also be involved.</text>
</comment>
<keyword evidence="4 9" id="KW-0812">Transmembrane</keyword>
<dbReference type="EMBL" id="DRNS01000066">
    <property type="protein sequence ID" value="HHH14244.1"/>
    <property type="molecule type" value="Genomic_DNA"/>
</dbReference>
<evidence type="ECO:0000256" key="6">
    <source>
        <dbReference type="ARBA" id="ARBA00022989"/>
    </source>
</evidence>
<dbReference type="NCBIfam" id="TIGR00916">
    <property type="entry name" value="2A0604s01"/>
    <property type="match status" value="1"/>
</dbReference>
<proteinExistence type="inferred from homology"/>
<organism evidence="13">
    <name type="scientific">candidate division WWE3 bacterium</name>
    <dbReference type="NCBI Taxonomy" id="2053526"/>
    <lineage>
        <taxon>Bacteria</taxon>
        <taxon>Katanobacteria</taxon>
    </lineage>
</organism>
<dbReference type="Pfam" id="PF21760">
    <property type="entry name" value="SecD_1st"/>
    <property type="match status" value="1"/>
</dbReference>
<dbReference type="InterPro" id="IPR005791">
    <property type="entry name" value="SecD"/>
</dbReference>
<evidence type="ECO:0000259" key="11">
    <source>
        <dbReference type="Pfam" id="PF21760"/>
    </source>
</evidence>
<feature type="transmembrane region" description="Helical" evidence="9">
    <location>
        <begin position="291"/>
        <end position="308"/>
    </location>
</feature>
<evidence type="ECO:0000259" key="10">
    <source>
        <dbReference type="Pfam" id="PF02355"/>
    </source>
</evidence>
<dbReference type="Gene3D" id="3.30.1360.200">
    <property type="match status" value="1"/>
</dbReference>
<dbReference type="SUPFAM" id="SSF82866">
    <property type="entry name" value="Multidrug efflux transporter AcrB transmembrane domain"/>
    <property type="match status" value="1"/>
</dbReference>
<dbReference type="InterPro" id="IPR055344">
    <property type="entry name" value="SecD_SecF_C_bact"/>
</dbReference>
<dbReference type="Gene3D" id="1.20.1640.10">
    <property type="entry name" value="Multidrug efflux transporter AcrB transmembrane domain"/>
    <property type="match status" value="1"/>
</dbReference>
<feature type="transmembrane region" description="Helical" evidence="9">
    <location>
        <begin position="314"/>
        <end position="335"/>
    </location>
</feature>
<keyword evidence="6 9" id="KW-1133">Transmembrane helix</keyword>
<dbReference type="HAMAP" id="MF_01463_B">
    <property type="entry name" value="SecD_B"/>
    <property type="match status" value="1"/>
</dbReference>
<dbReference type="GO" id="GO:0005886">
    <property type="term" value="C:plasma membrane"/>
    <property type="evidence" value="ECO:0007669"/>
    <property type="project" value="UniProtKB-SubCell"/>
</dbReference>
<reference evidence="13" key="1">
    <citation type="journal article" date="2020" name="mSystems">
        <title>Genome- and Community-Level Interaction Insights into Carbon Utilization and Element Cycling Functions of Hydrothermarchaeota in Hydrothermal Sediment.</title>
        <authorList>
            <person name="Zhou Z."/>
            <person name="Liu Y."/>
            <person name="Xu W."/>
            <person name="Pan J."/>
            <person name="Luo Z.H."/>
            <person name="Li M."/>
        </authorList>
    </citation>
    <scope>NUCLEOTIDE SEQUENCE [LARGE SCALE GENOMIC DNA]</scope>
    <source>
        <strain evidence="13">HyVt-517</strain>
    </source>
</reference>
<sequence length="453" mass="50433">MDSLINHIKNFWLFVFVIVISIVLNLPKIDINKQIGPYKINYIGGYEINFNNGKFYRDMSLKKGLDIAGGVRVVLEPDLSNLPPVEHKEALNSLKRILEIRVNKFGINEPNISVINFKNNYKVYVEIPGVKDVDRALSLVGQTAKLSFKIEKEPPKELKEGQIYIPQFEETNLTSSDVSKAVPDFYVDQTGKREPSIKLVFTPEGAKKFAKITRENIGRRLAIYLDNQILIAPVINTEIPTGDAYITGQFTIEQVKDMAIQINSGALPVPVKVVSQTRVGPSVGSKAIKQSVLGGIIGILLVILFMLLNYPKLFHLSVINLVVYGLITITVYKLLPVTLTLPGVAGLILSIGMAEDSNILIFEKINDEIKNGLSKKEALEKGFKGAWSSIRDANIASLIIAFILFNPFEWGFLLNSGPVRGFAVTLGLGIIISLYTSVFLIRSIFKYFYKIKL</sequence>
<dbReference type="Proteomes" id="UP000886106">
    <property type="component" value="Unassembled WGS sequence"/>
</dbReference>
<evidence type="ECO:0000256" key="7">
    <source>
        <dbReference type="ARBA" id="ARBA00023010"/>
    </source>
</evidence>
<evidence type="ECO:0000256" key="8">
    <source>
        <dbReference type="ARBA" id="ARBA00023136"/>
    </source>
</evidence>
<comment type="function">
    <text evidence="9">Part of the Sec protein translocase complex. Interacts with the SecYEG preprotein conducting channel. SecDF uses the proton motive force (PMF) to complete protein translocation after the ATP-dependent function of SecA.</text>
</comment>
<dbReference type="GO" id="GO:0065002">
    <property type="term" value="P:intracellular protein transmembrane transport"/>
    <property type="evidence" value="ECO:0007669"/>
    <property type="project" value="UniProtKB-UniRule"/>
</dbReference>
<dbReference type="InterPro" id="IPR048634">
    <property type="entry name" value="SecD_SecF_C"/>
</dbReference>
<dbReference type="GO" id="GO:0015450">
    <property type="term" value="F:protein-transporting ATPase activity"/>
    <property type="evidence" value="ECO:0007669"/>
    <property type="project" value="InterPro"/>
</dbReference>
<dbReference type="InterPro" id="IPR054384">
    <property type="entry name" value="SecDF_P1_head"/>
</dbReference>
<comment type="caution">
    <text evidence="9">Lacks conserved residue(s) required for the propagation of feature annotation.</text>
</comment>
<keyword evidence="3 9" id="KW-1003">Cell membrane</keyword>
<evidence type="ECO:0000256" key="5">
    <source>
        <dbReference type="ARBA" id="ARBA00022927"/>
    </source>
</evidence>
<feature type="transmembrane region" description="Helical" evidence="9">
    <location>
        <begin position="393"/>
        <end position="413"/>
    </location>
</feature>
<accession>A0A7V5J083</accession>
<evidence type="ECO:0000256" key="4">
    <source>
        <dbReference type="ARBA" id="ARBA00022692"/>
    </source>
</evidence>
<comment type="similarity">
    <text evidence="9">Belongs to the SecD/SecF family. SecD subfamily.</text>
</comment>
<evidence type="ECO:0000256" key="9">
    <source>
        <dbReference type="HAMAP-Rule" id="MF_01463"/>
    </source>
</evidence>
<dbReference type="PANTHER" id="PTHR30081">
    <property type="entry name" value="PROTEIN-EXPORT MEMBRANE PROTEIN SEC"/>
    <property type="match status" value="1"/>
</dbReference>
<feature type="transmembrane region" description="Helical" evidence="9">
    <location>
        <begin position="12"/>
        <end position="29"/>
    </location>
</feature>
<evidence type="ECO:0000256" key="1">
    <source>
        <dbReference type="ARBA" id="ARBA00004651"/>
    </source>
</evidence>
<keyword evidence="7 9" id="KW-0811">Translocation</keyword>
<keyword evidence="5 9" id="KW-0653">Protein transport</keyword>
<dbReference type="Pfam" id="PF02355">
    <property type="entry name" value="SecD_SecF_C"/>
    <property type="match status" value="1"/>
</dbReference>
<comment type="caution">
    <text evidence="13">The sequence shown here is derived from an EMBL/GenBank/DDBJ whole genome shotgun (WGS) entry which is preliminary data.</text>
</comment>
<evidence type="ECO:0000313" key="13">
    <source>
        <dbReference type="EMBL" id="HHH14244.1"/>
    </source>
</evidence>